<dbReference type="RefSeq" id="WP_284190937.1">
    <property type="nucleotide sequence ID" value="NZ_BSPW01000018.1"/>
</dbReference>
<dbReference type="Proteomes" id="UP001157138">
    <property type="component" value="Unassembled WGS sequence"/>
</dbReference>
<dbReference type="EMBL" id="BSPW01000018">
    <property type="protein sequence ID" value="GLT17014.1"/>
    <property type="molecule type" value="Genomic_DNA"/>
</dbReference>
<organism evidence="1 2">
    <name type="scientific">Vibrio zhanjiangensis</name>
    <dbReference type="NCBI Taxonomy" id="1046128"/>
    <lineage>
        <taxon>Bacteria</taxon>
        <taxon>Pseudomonadati</taxon>
        <taxon>Pseudomonadota</taxon>
        <taxon>Gammaproteobacteria</taxon>
        <taxon>Vibrionales</taxon>
        <taxon>Vibrionaceae</taxon>
        <taxon>Vibrio</taxon>
    </lineage>
</organism>
<accession>A0ABQ6EW39</accession>
<proteinExistence type="predicted"/>
<name>A0ABQ6EW39_9VIBR</name>
<evidence type="ECO:0000313" key="1">
    <source>
        <dbReference type="EMBL" id="GLT17014.1"/>
    </source>
</evidence>
<gene>
    <name evidence="1" type="ORF">GCM10007938_07910</name>
</gene>
<protein>
    <recommendedName>
        <fullName evidence="3">LuxR family transcriptional regulator</fullName>
    </recommendedName>
</protein>
<sequence length="166" mass="19807">MRKNISKHSIEEVVEILSDFENVSAHPEGRKILVTVDNTQDYYLWPYGKQWCHLRKEEELDRFYGEAEWFIERYIKKSDHCPKYSGKTWNKIENEEILAMCNEGFTITQISESMFRHPSAVAMQLEKLGVFHIRHDFRFWEVLYDIPIIEILAFTEPYRGPNTTQA</sequence>
<evidence type="ECO:0000313" key="2">
    <source>
        <dbReference type="Proteomes" id="UP001157138"/>
    </source>
</evidence>
<evidence type="ECO:0008006" key="3">
    <source>
        <dbReference type="Google" id="ProtNLM"/>
    </source>
</evidence>
<comment type="caution">
    <text evidence="1">The sequence shown here is derived from an EMBL/GenBank/DDBJ whole genome shotgun (WGS) entry which is preliminary data.</text>
</comment>
<keyword evidence="2" id="KW-1185">Reference proteome</keyword>
<reference evidence="2" key="1">
    <citation type="journal article" date="2019" name="Int. J. Syst. Evol. Microbiol.">
        <title>The Global Catalogue of Microorganisms (GCM) 10K type strain sequencing project: providing services to taxonomists for standard genome sequencing and annotation.</title>
        <authorList>
            <consortium name="The Broad Institute Genomics Platform"/>
            <consortium name="The Broad Institute Genome Sequencing Center for Infectious Disease"/>
            <person name="Wu L."/>
            <person name="Ma J."/>
        </authorList>
    </citation>
    <scope>NUCLEOTIDE SEQUENCE [LARGE SCALE GENOMIC DNA]</scope>
    <source>
        <strain evidence="2">NBRC 108723</strain>
    </source>
</reference>